<dbReference type="AlphaFoldDB" id="A0A6C0JXC0"/>
<protein>
    <submittedName>
        <fullName evidence="1">Uncharacterized protein</fullName>
    </submittedName>
</protein>
<accession>A0A6C0JXC0</accession>
<dbReference type="EMBL" id="MN740756">
    <property type="protein sequence ID" value="QHU10422.1"/>
    <property type="molecule type" value="Genomic_DNA"/>
</dbReference>
<sequence length="57" mass="6689">MKTLKLLERGIVKWILEKYSAQLFPKYLPLFFGKENLGTKVLLNLFLESPKHLAKEL</sequence>
<reference evidence="1" key="1">
    <citation type="journal article" date="2020" name="Nature">
        <title>Giant virus diversity and host interactions through global metagenomics.</title>
        <authorList>
            <person name="Schulz F."/>
            <person name="Roux S."/>
            <person name="Paez-Espino D."/>
            <person name="Jungbluth S."/>
            <person name="Walsh D.A."/>
            <person name="Denef V.J."/>
            <person name="McMahon K.D."/>
            <person name="Konstantinidis K.T."/>
            <person name="Eloe-Fadrosh E.A."/>
            <person name="Kyrpides N.C."/>
            <person name="Woyke T."/>
        </authorList>
    </citation>
    <scope>NUCLEOTIDE SEQUENCE</scope>
    <source>
        <strain evidence="1">GVMAG-S-1101164-67</strain>
    </source>
</reference>
<organism evidence="1">
    <name type="scientific">viral metagenome</name>
    <dbReference type="NCBI Taxonomy" id="1070528"/>
    <lineage>
        <taxon>unclassified sequences</taxon>
        <taxon>metagenomes</taxon>
        <taxon>organismal metagenomes</taxon>
    </lineage>
</organism>
<name>A0A6C0JXC0_9ZZZZ</name>
<proteinExistence type="predicted"/>
<evidence type="ECO:0000313" key="1">
    <source>
        <dbReference type="EMBL" id="QHU10422.1"/>
    </source>
</evidence>